<dbReference type="EMBL" id="CP046161">
    <property type="protein sequence ID" value="QKO30364.1"/>
    <property type="molecule type" value="Genomic_DNA"/>
</dbReference>
<dbReference type="KEGG" id="clf:GJQ69_00155"/>
<proteinExistence type="predicted"/>
<reference evidence="2" key="2">
    <citation type="journal article" date="2021" name="Appl. Environ. Microbiol.">
        <title>Adaptability of a Caproate-Producing Bacterium Contributes to Its Dominance in an Anaerobic Fermentation System.</title>
        <authorList>
            <person name="Wang H."/>
            <person name="Gu Y."/>
            <person name="Zhou W."/>
            <person name="Zhao D."/>
            <person name="Qiao Z."/>
            <person name="Zheng J."/>
            <person name="Gao J."/>
            <person name="Chen X."/>
            <person name="Ren C."/>
            <person name="Xu Y."/>
        </authorList>
    </citation>
    <scope>NUCLEOTIDE SEQUENCE</scope>
    <source>
        <strain evidence="2">JNU-WLY1368</strain>
    </source>
</reference>
<organism evidence="1 3">
    <name type="scientific">Caproicibacterium lactatifermentans</name>
    <dbReference type="NCBI Taxonomy" id="2666138"/>
    <lineage>
        <taxon>Bacteria</taxon>
        <taxon>Bacillati</taxon>
        <taxon>Bacillota</taxon>
        <taxon>Clostridia</taxon>
        <taxon>Eubacteriales</taxon>
        <taxon>Oscillospiraceae</taxon>
        <taxon>Caproicibacterium</taxon>
    </lineage>
</organism>
<sequence>MKTADLRRTLLSCNDRLLEIGGEHLYYTRETNAPGCHRLSLLVYSQAAKSSRTLASYLIMKPEYRMHSFAFPDSVLVVMENGDSEAWILKLNKHTGAEEQLSRVRFAGNFAGCCALDADHVVLYSHASRRDASLFLEYRRHTGFGQAASLYDLQKDCCWSIRDPRICAGAQLIPFDGGGERRLLAVKAWGTEKEKQKAFLEREWVSAPVEDRVWLCTLQQFLSSIEAECPEVPMTCTLRAGIDGMVRCAGQDRDSLYFRAQYFPTQDQQLLAISKHTGAKRRAASLNLSPSEKDASFLAENGHFFKLSDLPDGRTHVQGILNSTLDTVYSRSLGQLAACLDDRWLLLRDILCDGKDSLLFYHLLDTQTGHTTELEGRCAVRNNTLVLF</sequence>
<evidence type="ECO:0000313" key="1">
    <source>
        <dbReference type="EMBL" id="QKN23030.1"/>
    </source>
</evidence>
<reference evidence="2" key="3">
    <citation type="journal article" date="2022" name="Int. J. Syst. Evol. Microbiol.">
        <title>Caproicibacterium lactatifermentans sp. nov., isolated from pit clay used for the production of Chinese strong aroma-type liquor.</title>
        <authorList>
            <person name="Wang H."/>
            <person name="Gu Y."/>
            <person name="Zhao D."/>
            <person name="Qiao Z."/>
            <person name="Zheng J."/>
            <person name="Gao J."/>
            <person name="Ren C."/>
            <person name="Xu Y."/>
        </authorList>
    </citation>
    <scope>NUCLEOTIDE SEQUENCE</scope>
    <source>
        <strain evidence="2">JNU-WLY1368</strain>
    </source>
</reference>
<protein>
    <submittedName>
        <fullName evidence="1">Uncharacterized protein</fullName>
    </submittedName>
</protein>
<evidence type="ECO:0000313" key="2">
    <source>
        <dbReference type="EMBL" id="QKO30364.1"/>
    </source>
</evidence>
<gene>
    <name evidence="1" type="ORF">GJQ69_00155</name>
    <name evidence="2" type="ORF">GKP14_04625</name>
</gene>
<dbReference type="Proteomes" id="UP000509623">
    <property type="component" value="Chromosome"/>
</dbReference>
<evidence type="ECO:0000313" key="4">
    <source>
        <dbReference type="Proteomes" id="UP000509623"/>
    </source>
</evidence>
<accession>A0A859DMQ7</accession>
<name>A0A859DMQ7_9FIRM</name>
<dbReference type="AlphaFoldDB" id="A0A859DMQ7"/>
<dbReference type="EMBL" id="CP046051">
    <property type="protein sequence ID" value="QKN23030.1"/>
    <property type="molecule type" value="Genomic_DNA"/>
</dbReference>
<dbReference type="Proteomes" id="UP000501316">
    <property type="component" value="Chromosome"/>
</dbReference>
<evidence type="ECO:0000313" key="3">
    <source>
        <dbReference type="Proteomes" id="UP000501316"/>
    </source>
</evidence>
<reference evidence="3 4" key="1">
    <citation type="submission" date="2019-11" db="EMBL/GenBank/DDBJ databases">
        <authorList>
            <person name="Ren C."/>
            <person name="Wang H."/>
            <person name="Xu Y."/>
        </authorList>
    </citation>
    <scope>NUCLEOTIDE SEQUENCE [LARGE SCALE GENOMIC DNA]</scope>
    <source>
        <strain evidence="4">JNU-WLY1368</strain>
        <strain evidence="1 3">LBM 19010</strain>
    </source>
</reference>
<keyword evidence="4" id="KW-1185">Reference proteome</keyword>
<dbReference type="RefSeq" id="WP_157658868.1">
    <property type="nucleotide sequence ID" value="NZ_CP046051.1"/>
</dbReference>